<dbReference type="OrthoDB" id="788989at2"/>
<evidence type="ECO:0000259" key="1">
    <source>
        <dbReference type="Pfam" id="PF10988"/>
    </source>
</evidence>
<keyword evidence="3" id="KW-1185">Reference proteome</keyword>
<dbReference type="RefSeq" id="WP_084252319.1">
    <property type="nucleotide sequence ID" value="NZ_BDCR01000003.1"/>
</dbReference>
<dbReference type="EMBL" id="BDCR01000003">
    <property type="protein sequence ID" value="GAT62922.1"/>
    <property type="molecule type" value="Genomic_DNA"/>
</dbReference>
<dbReference type="Proteomes" id="UP000076586">
    <property type="component" value="Unassembled WGS sequence"/>
</dbReference>
<feature type="domain" description="Putative auto-transporter adhesin head GIN" evidence="1">
    <location>
        <begin position="29"/>
        <end position="168"/>
    </location>
</feature>
<organism evidence="2 3">
    <name type="scientific">Paludibacter jiangxiensis</name>
    <dbReference type="NCBI Taxonomy" id="681398"/>
    <lineage>
        <taxon>Bacteria</taxon>
        <taxon>Pseudomonadati</taxon>
        <taxon>Bacteroidota</taxon>
        <taxon>Bacteroidia</taxon>
        <taxon>Bacteroidales</taxon>
        <taxon>Paludibacteraceae</taxon>
        <taxon>Paludibacter</taxon>
    </lineage>
</organism>
<dbReference type="Pfam" id="PF10988">
    <property type="entry name" value="DUF2807"/>
    <property type="match status" value="1"/>
</dbReference>
<reference evidence="3" key="1">
    <citation type="submission" date="2016-04" db="EMBL/GenBank/DDBJ databases">
        <title>Draft genome sequence of Paludibacter jiangxiensis strain NM7.</title>
        <authorList>
            <person name="Qiu Y."/>
            <person name="Matsuura N."/>
            <person name="Ohashi A."/>
            <person name="Tourlousse M.D."/>
            <person name="Sekiguchi Y."/>
        </authorList>
    </citation>
    <scope>NUCLEOTIDE SEQUENCE [LARGE SCALE GENOMIC DNA]</scope>
    <source>
        <strain evidence="3">NM7</strain>
    </source>
</reference>
<dbReference type="AlphaFoldDB" id="A0A170ZQU0"/>
<comment type="caution">
    <text evidence="2">The sequence shown here is derived from an EMBL/GenBank/DDBJ whole genome shotgun (WGS) entry which is preliminary data.</text>
</comment>
<name>A0A170ZQU0_9BACT</name>
<accession>A0A170ZQU0</accession>
<evidence type="ECO:0000313" key="3">
    <source>
        <dbReference type="Proteomes" id="UP000076586"/>
    </source>
</evidence>
<proteinExistence type="predicted"/>
<dbReference type="Gene3D" id="2.160.20.120">
    <property type="match status" value="1"/>
</dbReference>
<sequence length="266" mass="28977">MVTFKKLRRIFNEKGSGNVVSKTIAVSPFLQLHLCTQCNVEIVQSDEEKVVIEMDDNLIDGVRVDNSIKTLFVTQDLRQKIPLFTYGKITIYCHALEALYVTSHADIKTVKPLESKYAMVIKTVSHGDVFLELKAPSVKVMSTNHGDFTLKCETNDLVINNASKGDLNLDLKGAAVEINHKGRGDMVLTGSCDSLSICNEGHGDISGTDLVSKNVNVKSIGHGDTTVFASHTIKIQNLGHGDVAYCGDGELEDLSHTGHGKVQHKG</sequence>
<evidence type="ECO:0000313" key="2">
    <source>
        <dbReference type="EMBL" id="GAT62922.1"/>
    </source>
</evidence>
<dbReference type="InterPro" id="IPR021255">
    <property type="entry name" value="DUF2807"/>
</dbReference>
<gene>
    <name evidence="2" type="ORF">PJIAN_3233</name>
</gene>
<reference evidence="3" key="2">
    <citation type="journal article" date="2017" name="Genome Announc.">
        <title>Draft genome sequence of Paludibacter jiangxiensis NM7(T), a propionate-producing fermentative bacterium.</title>
        <authorList>
            <person name="Qiu Y.-L."/>
            <person name="Tourlousse D.M."/>
            <person name="Matsuura N."/>
            <person name="Ohashi A."/>
            <person name="Sekiguchi Y."/>
        </authorList>
    </citation>
    <scope>NUCLEOTIDE SEQUENCE [LARGE SCALE GENOMIC DNA]</scope>
    <source>
        <strain evidence="3">NM7</strain>
    </source>
</reference>
<dbReference type="STRING" id="681398.PJIAN_3233"/>
<protein>
    <submittedName>
        <fullName evidence="2">Putative auto-transporter adhesin</fullName>
    </submittedName>
</protein>